<name>B1ZCX4_METPB</name>
<reference evidence="2" key="1">
    <citation type="submission" date="2008-04" db="EMBL/GenBank/DDBJ databases">
        <title>Complete sequence of chromosome of Methylobacterium populi BJ001.</title>
        <authorList>
            <consortium name="US DOE Joint Genome Institute"/>
            <person name="Copeland A."/>
            <person name="Lucas S."/>
            <person name="Lapidus A."/>
            <person name="Glavina del Rio T."/>
            <person name="Dalin E."/>
            <person name="Tice H."/>
            <person name="Bruce D."/>
            <person name="Goodwin L."/>
            <person name="Pitluck S."/>
            <person name="Chertkov O."/>
            <person name="Brettin T."/>
            <person name="Detter J.C."/>
            <person name="Han C."/>
            <person name="Kuske C.R."/>
            <person name="Schmutz J."/>
            <person name="Larimer F."/>
            <person name="Land M."/>
            <person name="Hauser L."/>
            <person name="Kyrpides N."/>
            <person name="Mikhailova N."/>
            <person name="Marx C."/>
            <person name="Richardson P."/>
        </authorList>
    </citation>
    <scope>NUCLEOTIDE SEQUENCE [LARGE SCALE GENOMIC DNA]</scope>
    <source>
        <strain evidence="2">BJ001</strain>
    </source>
</reference>
<dbReference type="OrthoDB" id="7592047at2"/>
<gene>
    <name evidence="2" type="ordered locus">Mpop_2688</name>
</gene>
<dbReference type="RefSeq" id="WP_012454565.1">
    <property type="nucleotide sequence ID" value="NC_010725.1"/>
</dbReference>
<dbReference type="HOGENOM" id="CLU_033789_0_1_5"/>
<feature type="compositionally biased region" description="Acidic residues" evidence="1">
    <location>
        <begin position="449"/>
        <end position="464"/>
    </location>
</feature>
<organism evidence="2 3">
    <name type="scientific">Methylorubrum populi (strain ATCC BAA-705 / NCIMB 13946 / BJ001)</name>
    <name type="common">Methylobacterium populi</name>
    <dbReference type="NCBI Taxonomy" id="441620"/>
    <lineage>
        <taxon>Bacteria</taxon>
        <taxon>Pseudomonadati</taxon>
        <taxon>Pseudomonadota</taxon>
        <taxon>Alphaproteobacteria</taxon>
        <taxon>Hyphomicrobiales</taxon>
        <taxon>Methylobacteriaceae</taxon>
        <taxon>Methylorubrum</taxon>
    </lineage>
</organism>
<dbReference type="NCBIfam" id="TIGR01537">
    <property type="entry name" value="portal_HK97"/>
    <property type="match status" value="1"/>
</dbReference>
<dbReference type="eggNOG" id="COG4695">
    <property type="taxonomic scope" value="Bacteria"/>
</dbReference>
<dbReference type="KEGG" id="mpo:Mpop_2688"/>
<dbReference type="Proteomes" id="UP000007136">
    <property type="component" value="Chromosome"/>
</dbReference>
<dbReference type="STRING" id="441620.Mpop_2688"/>
<dbReference type="InterPro" id="IPR006427">
    <property type="entry name" value="Portal_HK97"/>
</dbReference>
<evidence type="ECO:0000256" key="1">
    <source>
        <dbReference type="SAM" id="MobiDB-lite"/>
    </source>
</evidence>
<dbReference type="InterPro" id="IPR006944">
    <property type="entry name" value="Phage/GTA_portal"/>
</dbReference>
<proteinExistence type="predicted"/>
<feature type="region of interest" description="Disordered" evidence="1">
    <location>
        <begin position="435"/>
        <end position="464"/>
    </location>
</feature>
<feature type="compositionally biased region" description="Low complexity" evidence="1">
    <location>
        <begin position="1"/>
        <end position="13"/>
    </location>
</feature>
<dbReference type="Pfam" id="PF04860">
    <property type="entry name" value="Phage_portal"/>
    <property type="match status" value="1"/>
</dbReference>
<dbReference type="EMBL" id="CP001029">
    <property type="protein sequence ID" value="ACB80843.1"/>
    <property type="molecule type" value="Genomic_DNA"/>
</dbReference>
<feature type="region of interest" description="Disordered" evidence="1">
    <location>
        <begin position="1"/>
        <end position="21"/>
    </location>
</feature>
<evidence type="ECO:0000313" key="3">
    <source>
        <dbReference type="Proteomes" id="UP000007136"/>
    </source>
</evidence>
<sequence length="464" mass="51854">MAESPAPATSPASNVVGSSEEYRGWRGNGRGWFSLTDFLGMGGSLLREVSAGDALQQAAVFCCLDVLAQDTGKAPIRLRKRTRSAGGHIGSAVMLPEEHPVAAMLWLRPNRHMTWPELIEMTVWHLGFVNNAYWMPARTVGGSTRELLPILPARVRKDAWMKEREFVYRVSVSGAVDRIMLGTDADLLLFEDEIVHFATRRLNGVVGASTLALAQRTLGIVEALQEFQARLFKRGDMPRGVFELPAGQELSQPQYDRMVASFREALRGARDDDDPLVTEGGAKWTRIAMTAVEAGMNETWDRAVTETGRIFRIPPYKLQHYANVKYENMSSMAELYADESLIPRCRIMEERLTFALLTEREIMQGLYVEFDRESLYRTDIKSRTERAEKLYKIGVITRNRALEMIGENPAESGDVYMMPANTFLIDTNNQVIVTNQGQAGDGGKPKDETDQEPAGEPAEEPAET</sequence>
<evidence type="ECO:0000313" key="2">
    <source>
        <dbReference type="EMBL" id="ACB80843.1"/>
    </source>
</evidence>
<protein>
    <submittedName>
        <fullName evidence="2">Phage portal protein, HK97 family</fullName>
    </submittedName>
</protein>
<dbReference type="AlphaFoldDB" id="B1ZCX4"/>
<accession>B1ZCX4</accession>